<dbReference type="GO" id="GO:0005759">
    <property type="term" value="C:mitochondrial matrix"/>
    <property type="evidence" value="ECO:0007669"/>
    <property type="project" value="UniProtKB-SubCell"/>
</dbReference>
<evidence type="ECO:0000256" key="11">
    <source>
        <dbReference type="ARBA" id="ARBA00031194"/>
    </source>
</evidence>
<dbReference type="SUPFAM" id="SSF53335">
    <property type="entry name" value="S-adenosyl-L-methionine-dependent methyltransferases"/>
    <property type="match status" value="1"/>
</dbReference>
<evidence type="ECO:0000256" key="2">
    <source>
        <dbReference type="ARBA" id="ARBA00008226"/>
    </source>
</evidence>
<dbReference type="FunFam" id="3.30.70.380:FF:000002">
    <property type="entry name" value="phenylalanine--tRNA ligase, mitochondrial"/>
    <property type="match status" value="1"/>
</dbReference>
<evidence type="ECO:0000256" key="10">
    <source>
        <dbReference type="ARBA" id="ARBA00023146"/>
    </source>
</evidence>
<dbReference type="InterPro" id="IPR019446">
    <property type="entry name" value="BMT5-like"/>
</dbReference>
<dbReference type="PANTHER" id="PTHR11538:SF26">
    <property type="entry name" value="FERREDOXIN-FOLD ANTICODON-BINDING DOMAIN-CONTAINING PROTEIN 1"/>
    <property type="match status" value="1"/>
</dbReference>
<dbReference type="SMART" id="SM00896">
    <property type="entry name" value="FDX-ACB"/>
    <property type="match status" value="1"/>
</dbReference>
<evidence type="ECO:0000256" key="7">
    <source>
        <dbReference type="ARBA" id="ARBA00022917"/>
    </source>
</evidence>
<proteinExistence type="inferred from homology"/>
<dbReference type="GO" id="GO:0005524">
    <property type="term" value="F:ATP binding"/>
    <property type="evidence" value="ECO:0007669"/>
    <property type="project" value="UniProtKB-KW"/>
</dbReference>
<dbReference type="EMBL" id="RJVU01028973">
    <property type="protein sequence ID" value="ROL48757.1"/>
    <property type="molecule type" value="Genomic_DNA"/>
</dbReference>
<keyword evidence="6" id="KW-0067">ATP-binding</keyword>
<dbReference type="InterPro" id="IPR005121">
    <property type="entry name" value="Fdx_antiC-bd"/>
</dbReference>
<dbReference type="Pfam" id="PF10354">
    <property type="entry name" value="BMT5-like"/>
    <property type="match status" value="1"/>
</dbReference>
<dbReference type="InterPro" id="IPR045864">
    <property type="entry name" value="aa-tRNA-synth_II/BPL/LPL"/>
</dbReference>
<comment type="caution">
    <text evidence="14">The sequence shown here is derived from an EMBL/GenBank/DDBJ whole genome shotgun (WGS) entry which is preliminary data.</text>
</comment>
<dbReference type="Gene3D" id="3.30.70.380">
    <property type="entry name" value="Ferrodoxin-fold anticodon-binding domain"/>
    <property type="match status" value="1"/>
</dbReference>
<accession>A0A3N0YRC7</accession>
<keyword evidence="10" id="KW-0030">Aminoacyl-tRNA synthetase</keyword>
<keyword evidence="7" id="KW-0648">Protein biosynthesis</keyword>
<protein>
    <recommendedName>
        <fullName evidence="3">phenylalanine--tRNA ligase</fullName>
        <ecNumber evidence="3">6.1.1.20</ecNumber>
    </recommendedName>
    <alternativeName>
        <fullName evidence="11">Phenylalanyl-tRNA synthetase</fullName>
    </alternativeName>
</protein>
<evidence type="ECO:0000256" key="3">
    <source>
        <dbReference type="ARBA" id="ARBA00012814"/>
    </source>
</evidence>
<keyword evidence="4" id="KW-0436">Ligase</keyword>
<dbReference type="GO" id="GO:0070475">
    <property type="term" value="P:rRNA base methylation"/>
    <property type="evidence" value="ECO:0007669"/>
    <property type="project" value="InterPro"/>
</dbReference>
<dbReference type="InterPro" id="IPR036690">
    <property type="entry name" value="Fdx_antiC-bd_sf"/>
</dbReference>
<dbReference type="Pfam" id="PF03147">
    <property type="entry name" value="FDX-ACB"/>
    <property type="match status" value="1"/>
</dbReference>
<keyword evidence="9" id="KW-0496">Mitochondrion</keyword>
<evidence type="ECO:0000256" key="12">
    <source>
        <dbReference type="ARBA" id="ARBA00049255"/>
    </source>
</evidence>
<dbReference type="Gene3D" id="3.40.50.150">
    <property type="entry name" value="Vaccinia Virus protein VP39"/>
    <property type="match status" value="1"/>
</dbReference>
<evidence type="ECO:0000256" key="6">
    <source>
        <dbReference type="ARBA" id="ARBA00022840"/>
    </source>
</evidence>
<sequence>MSKTREVLLVGEGNFSFSAALSENAGDDVGVTATCFESEIQTYRQEGAVLNIQQLRERGSVVLFDVDCTCLKEHEAIQDHLFDCVIFNFPHCGRKSGVKKNRILLVKFFQSAVAVLKDNGEVHVTLCNGQGGTPCDSPMREWHNSWQVVAMAAEAGLILSEIRPFDCEMYQGYRCTGYRSQDKGFHVEAALTHIFTRSLLHTTPEKLKMEKTFGKETVCFELPAELSNYMNRNFLGQQSHHPVKTVQEQLLRELKSVWPVCTMNEDFPEIVSCLPETPEACDSTLTHSEVYWIKPTDTYIFDQSENEQNNCESMDDQQSFTGSYALQPSLLLHVQEITQNEDFSPGTLHAVSGLVFQRVAISPSRSPAFHQLLLVGMFPTESNPLQCFQDCLESLLAPYGVSFKETQIGLEQQVWMNSKMLPKFGRIASLPSFSSALDEGLQLIAISINLDHLATVIFGISDWRLLWSADPRFLKLFELNPLGPFGPFSLYPPSYSHDISFWMDPEIYDELKFHSLVREASCGSVKNVALVDRFRHPHMGHASLCYRLTYQSSDRALSHSQVLGLQNQLRRLLPLRLQVTLR</sequence>
<gene>
    <name evidence="14" type="ORF">DPX16_7693</name>
</gene>
<dbReference type="SUPFAM" id="SSF54991">
    <property type="entry name" value="Anticodon-binding domain of PheRS"/>
    <property type="match status" value="1"/>
</dbReference>
<evidence type="ECO:0000259" key="13">
    <source>
        <dbReference type="PROSITE" id="PS51447"/>
    </source>
</evidence>
<dbReference type="Gene3D" id="3.30.930.10">
    <property type="entry name" value="Bira Bifunctional Protein, Domain 2"/>
    <property type="match status" value="1"/>
</dbReference>
<dbReference type="OrthoDB" id="273345at2759"/>
<dbReference type="FunFam" id="3.40.50.150:FF:000361">
    <property type="entry name" value="Ferredoxin-fold anticodon-binding domain-containing protein 1 homolog"/>
    <property type="match status" value="1"/>
</dbReference>
<dbReference type="GO" id="GO:0004826">
    <property type="term" value="F:phenylalanine-tRNA ligase activity"/>
    <property type="evidence" value="ECO:0007669"/>
    <property type="project" value="UniProtKB-EC"/>
</dbReference>
<dbReference type="PANTHER" id="PTHR11538">
    <property type="entry name" value="PHENYLALANYL-TRNA SYNTHETASE"/>
    <property type="match status" value="1"/>
</dbReference>
<evidence type="ECO:0000256" key="8">
    <source>
        <dbReference type="ARBA" id="ARBA00022946"/>
    </source>
</evidence>
<dbReference type="InterPro" id="IPR029063">
    <property type="entry name" value="SAM-dependent_MTases_sf"/>
</dbReference>
<organism evidence="14 15">
    <name type="scientific">Anabarilius grahami</name>
    <name type="common">Kanglang fish</name>
    <name type="synonym">Barilius grahami</name>
    <dbReference type="NCBI Taxonomy" id="495550"/>
    <lineage>
        <taxon>Eukaryota</taxon>
        <taxon>Metazoa</taxon>
        <taxon>Chordata</taxon>
        <taxon>Craniata</taxon>
        <taxon>Vertebrata</taxon>
        <taxon>Euteleostomi</taxon>
        <taxon>Actinopterygii</taxon>
        <taxon>Neopterygii</taxon>
        <taxon>Teleostei</taxon>
        <taxon>Ostariophysi</taxon>
        <taxon>Cypriniformes</taxon>
        <taxon>Xenocyprididae</taxon>
        <taxon>Xenocypridinae</taxon>
        <taxon>Xenocypridinae incertae sedis</taxon>
        <taxon>Anabarilius</taxon>
    </lineage>
</organism>
<evidence type="ECO:0000313" key="14">
    <source>
        <dbReference type="EMBL" id="ROL48757.1"/>
    </source>
</evidence>
<reference evidence="14 15" key="1">
    <citation type="submission" date="2018-10" db="EMBL/GenBank/DDBJ databases">
        <title>Genome assembly for a Yunnan-Guizhou Plateau 3E fish, Anabarilius grahami (Regan), and its evolutionary and genetic applications.</title>
        <authorList>
            <person name="Jiang W."/>
        </authorList>
    </citation>
    <scope>NUCLEOTIDE SEQUENCE [LARGE SCALE GENOMIC DNA]</scope>
    <source>
        <strain evidence="14">AG-KIZ</strain>
        <tissue evidence="14">Muscle</tissue>
    </source>
</reference>
<evidence type="ECO:0000256" key="1">
    <source>
        <dbReference type="ARBA" id="ARBA00004305"/>
    </source>
</evidence>
<feature type="domain" description="FDX-ACB" evidence="13">
    <location>
        <begin position="490"/>
        <end position="582"/>
    </location>
</feature>
<evidence type="ECO:0000256" key="5">
    <source>
        <dbReference type="ARBA" id="ARBA00022741"/>
    </source>
</evidence>
<keyword evidence="5" id="KW-0547">Nucleotide-binding</keyword>
<dbReference type="GO" id="GO:0006412">
    <property type="term" value="P:translation"/>
    <property type="evidence" value="ECO:0007669"/>
    <property type="project" value="UniProtKB-KW"/>
</dbReference>
<comment type="similarity">
    <text evidence="2">Belongs to the class-II aminoacyl-tRNA synthetase family.</text>
</comment>
<comment type="catalytic activity">
    <reaction evidence="12">
        <text>tRNA(Phe) + L-phenylalanine + ATP = L-phenylalanyl-tRNA(Phe) + AMP + diphosphate + H(+)</text>
        <dbReference type="Rhea" id="RHEA:19413"/>
        <dbReference type="Rhea" id="RHEA-COMP:9668"/>
        <dbReference type="Rhea" id="RHEA-COMP:9699"/>
        <dbReference type="ChEBI" id="CHEBI:15378"/>
        <dbReference type="ChEBI" id="CHEBI:30616"/>
        <dbReference type="ChEBI" id="CHEBI:33019"/>
        <dbReference type="ChEBI" id="CHEBI:58095"/>
        <dbReference type="ChEBI" id="CHEBI:78442"/>
        <dbReference type="ChEBI" id="CHEBI:78531"/>
        <dbReference type="ChEBI" id="CHEBI:456215"/>
        <dbReference type="EC" id="6.1.1.20"/>
    </reaction>
</comment>
<dbReference type="AlphaFoldDB" id="A0A3N0YRC7"/>
<keyword evidence="15" id="KW-1185">Reference proteome</keyword>
<name>A0A3N0YRC7_ANAGA</name>
<dbReference type="PROSITE" id="PS51447">
    <property type="entry name" value="FDX_ACB"/>
    <property type="match status" value="1"/>
</dbReference>
<evidence type="ECO:0000313" key="15">
    <source>
        <dbReference type="Proteomes" id="UP000281406"/>
    </source>
</evidence>
<evidence type="ECO:0000256" key="9">
    <source>
        <dbReference type="ARBA" id="ARBA00023128"/>
    </source>
</evidence>
<dbReference type="EC" id="6.1.1.20" evidence="3"/>
<dbReference type="GO" id="GO:0070042">
    <property type="term" value="F:rRNA (uridine-N3-)-methyltransferase activity"/>
    <property type="evidence" value="ECO:0007669"/>
    <property type="project" value="InterPro"/>
</dbReference>
<dbReference type="Proteomes" id="UP000281406">
    <property type="component" value="Unassembled WGS sequence"/>
</dbReference>
<evidence type="ECO:0000256" key="4">
    <source>
        <dbReference type="ARBA" id="ARBA00022598"/>
    </source>
</evidence>
<comment type="subcellular location">
    <subcellularLocation>
        <location evidence="1">Mitochondrion matrix</location>
    </subcellularLocation>
</comment>
<keyword evidence="8" id="KW-0809">Transit peptide</keyword>